<evidence type="ECO:0000313" key="11">
    <source>
        <dbReference type="Proteomes" id="UP000437131"/>
    </source>
</evidence>
<dbReference type="GO" id="GO:0000155">
    <property type="term" value="F:phosphorelay sensor kinase activity"/>
    <property type="evidence" value="ECO:0007669"/>
    <property type="project" value="InterPro"/>
</dbReference>
<dbReference type="Gene3D" id="3.30.565.10">
    <property type="entry name" value="Histidine kinase-like ATPase, C-terminal domain"/>
    <property type="match status" value="1"/>
</dbReference>
<dbReference type="SUPFAM" id="SSF55874">
    <property type="entry name" value="ATPase domain of HSP90 chaperone/DNA topoisomerase II/histidine kinase"/>
    <property type="match status" value="1"/>
</dbReference>
<evidence type="ECO:0000259" key="8">
    <source>
        <dbReference type="PROSITE" id="PS50109"/>
    </source>
</evidence>
<dbReference type="InterPro" id="IPR036890">
    <property type="entry name" value="HATPase_C_sf"/>
</dbReference>
<evidence type="ECO:0000256" key="7">
    <source>
        <dbReference type="PROSITE-ProRule" id="PRU00169"/>
    </source>
</evidence>
<dbReference type="Proteomes" id="UP000437131">
    <property type="component" value="Unassembled WGS sequence"/>
</dbReference>
<dbReference type="GO" id="GO:0005886">
    <property type="term" value="C:plasma membrane"/>
    <property type="evidence" value="ECO:0007669"/>
    <property type="project" value="TreeGrafter"/>
</dbReference>
<dbReference type="Pfam" id="PF02518">
    <property type="entry name" value="HATPase_c"/>
    <property type="match status" value="1"/>
</dbReference>
<dbReference type="SUPFAM" id="SSF47384">
    <property type="entry name" value="Homodimeric domain of signal transducing histidine kinase"/>
    <property type="match status" value="1"/>
</dbReference>
<sequence length="368" mass="41493">MNNTLTTTILIVEDELIAAESLALDLKKLGYHINAVVNSGEKAISQVEKSPPDLILMDIMLKGKMDGITAAQKIYHQWKIPIIYLSAYADTDTLQRAKATPVYGYLVKPYKIADISTTISMALAKYREDKHTEEELCAEKKINQLKSRALATASHDLRTPLTNILGYTELIRDYGDRISPDKKERYFNFIKSAVGKMKDSLEDLLLISRAEEGKVTLYPQNFNLVEYLEILVEEYKNLSDEHKIKLSTNDNQYNVCLDQKILNHILHNLLSNAIKYSPQGGEVRLKLDKNEGEIILEIEDDGIGIPEDYQDKLFHLFERGNNVGNIKGNGLGLSIVKKAVELCQGNIFVESEENKGSKFTVILPRVSS</sequence>
<dbReference type="InterPro" id="IPR036097">
    <property type="entry name" value="HisK_dim/P_sf"/>
</dbReference>
<dbReference type="PROSITE" id="PS50109">
    <property type="entry name" value="HIS_KIN"/>
    <property type="match status" value="1"/>
</dbReference>
<evidence type="ECO:0000313" key="10">
    <source>
        <dbReference type="EMBL" id="MTF39905.1"/>
    </source>
</evidence>
<dbReference type="PRINTS" id="PR00344">
    <property type="entry name" value="BCTRLSENSOR"/>
</dbReference>
<protein>
    <recommendedName>
        <fullName evidence="2">histidine kinase</fullName>
        <ecNumber evidence="2">2.7.13.3</ecNumber>
    </recommendedName>
</protein>
<reference evidence="10 11" key="1">
    <citation type="submission" date="2019-11" db="EMBL/GenBank/DDBJ databases">
        <title>Isolation of a new High Light Tolerant Cyanobacteria.</title>
        <authorList>
            <person name="Dobson Z."/>
            <person name="Vaughn N."/>
            <person name="Vaughn M."/>
            <person name="Fromme P."/>
            <person name="Mazor Y."/>
        </authorList>
    </citation>
    <scope>NUCLEOTIDE SEQUENCE [LARGE SCALE GENOMIC DNA]</scope>
    <source>
        <strain evidence="10 11">0216</strain>
    </source>
</reference>
<dbReference type="InterPro" id="IPR005467">
    <property type="entry name" value="His_kinase_dom"/>
</dbReference>
<dbReference type="Pfam" id="PF00512">
    <property type="entry name" value="HisKA"/>
    <property type="match status" value="1"/>
</dbReference>
<dbReference type="Gene3D" id="3.40.50.2300">
    <property type="match status" value="1"/>
</dbReference>
<keyword evidence="4" id="KW-0808">Transferase</keyword>
<dbReference type="PROSITE" id="PS50110">
    <property type="entry name" value="RESPONSE_REGULATORY"/>
    <property type="match status" value="1"/>
</dbReference>
<proteinExistence type="predicted"/>
<dbReference type="InterPro" id="IPR011006">
    <property type="entry name" value="CheY-like_superfamily"/>
</dbReference>
<evidence type="ECO:0000256" key="1">
    <source>
        <dbReference type="ARBA" id="ARBA00000085"/>
    </source>
</evidence>
<dbReference type="PANTHER" id="PTHR43047:SF72">
    <property type="entry name" value="OSMOSENSING HISTIDINE PROTEIN KINASE SLN1"/>
    <property type="match status" value="1"/>
</dbReference>
<evidence type="ECO:0000256" key="6">
    <source>
        <dbReference type="ARBA" id="ARBA00023012"/>
    </source>
</evidence>
<evidence type="ECO:0000256" key="4">
    <source>
        <dbReference type="ARBA" id="ARBA00022679"/>
    </source>
</evidence>
<dbReference type="PANTHER" id="PTHR43047">
    <property type="entry name" value="TWO-COMPONENT HISTIDINE PROTEIN KINASE"/>
    <property type="match status" value="1"/>
</dbReference>
<dbReference type="SMART" id="SM00387">
    <property type="entry name" value="HATPase_c"/>
    <property type="match status" value="1"/>
</dbReference>
<feature type="domain" description="Response regulatory" evidence="9">
    <location>
        <begin position="8"/>
        <end position="123"/>
    </location>
</feature>
<keyword evidence="6" id="KW-0902">Two-component regulatory system</keyword>
<evidence type="ECO:0000259" key="9">
    <source>
        <dbReference type="PROSITE" id="PS50110"/>
    </source>
</evidence>
<accession>A0A844H0K3</accession>
<evidence type="ECO:0000256" key="2">
    <source>
        <dbReference type="ARBA" id="ARBA00012438"/>
    </source>
</evidence>
<comment type="caution">
    <text evidence="10">The sequence shown here is derived from an EMBL/GenBank/DDBJ whole genome shotgun (WGS) entry which is preliminary data.</text>
</comment>
<dbReference type="GO" id="GO:0009927">
    <property type="term" value="F:histidine phosphotransfer kinase activity"/>
    <property type="evidence" value="ECO:0007669"/>
    <property type="project" value="TreeGrafter"/>
</dbReference>
<comment type="catalytic activity">
    <reaction evidence="1">
        <text>ATP + protein L-histidine = ADP + protein N-phospho-L-histidine.</text>
        <dbReference type="EC" id="2.7.13.3"/>
    </reaction>
</comment>
<dbReference type="CDD" id="cd00082">
    <property type="entry name" value="HisKA"/>
    <property type="match status" value="1"/>
</dbReference>
<evidence type="ECO:0000256" key="3">
    <source>
        <dbReference type="ARBA" id="ARBA00022553"/>
    </source>
</evidence>
<feature type="domain" description="Histidine kinase" evidence="8">
    <location>
        <begin position="152"/>
        <end position="367"/>
    </location>
</feature>
<dbReference type="Pfam" id="PF00072">
    <property type="entry name" value="Response_reg"/>
    <property type="match status" value="1"/>
</dbReference>
<keyword evidence="5" id="KW-0418">Kinase</keyword>
<dbReference type="InterPro" id="IPR004358">
    <property type="entry name" value="Sig_transdc_His_kin-like_C"/>
</dbReference>
<evidence type="ECO:0000256" key="5">
    <source>
        <dbReference type="ARBA" id="ARBA00022777"/>
    </source>
</evidence>
<dbReference type="InterPro" id="IPR001789">
    <property type="entry name" value="Sig_transdc_resp-reg_receiver"/>
</dbReference>
<keyword evidence="3 7" id="KW-0597">Phosphoprotein</keyword>
<feature type="modified residue" description="4-aspartylphosphate" evidence="7">
    <location>
        <position position="58"/>
    </location>
</feature>
<organism evidence="10 11">
    <name type="scientific">Cyanobacterium aponinum 0216</name>
    <dbReference type="NCBI Taxonomy" id="2676140"/>
    <lineage>
        <taxon>Bacteria</taxon>
        <taxon>Bacillati</taxon>
        <taxon>Cyanobacteriota</taxon>
        <taxon>Cyanophyceae</taxon>
        <taxon>Oscillatoriophycideae</taxon>
        <taxon>Chroococcales</taxon>
        <taxon>Geminocystaceae</taxon>
        <taxon>Cyanobacterium</taxon>
    </lineage>
</organism>
<dbReference type="InterPro" id="IPR003594">
    <property type="entry name" value="HATPase_dom"/>
</dbReference>
<dbReference type="FunFam" id="3.30.565.10:FF:000006">
    <property type="entry name" value="Sensor histidine kinase WalK"/>
    <property type="match status" value="1"/>
</dbReference>
<dbReference type="SMART" id="SM00448">
    <property type="entry name" value="REC"/>
    <property type="match status" value="1"/>
</dbReference>
<dbReference type="EC" id="2.7.13.3" evidence="2"/>
<name>A0A844H0K3_9CHRO</name>
<dbReference type="AlphaFoldDB" id="A0A844H0K3"/>
<dbReference type="RefSeq" id="WP_155084304.1">
    <property type="nucleotide sequence ID" value="NZ_WMIA01000019.1"/>
</dbReference>
<dbReference type="CDD" id="cd00075">
    <property type="entry name" value="HATPase"/>
    <property type="match status" value="1"/>
</dbReference>
<dbReference type="SMART" id="SM00388">
    <property type="entry name" value="HisKA"/>
    <property type="match status" value="1"/>
</dbReference>
<dbReference type="SUPFAM" id="SSF52172">
    <property type="entry name" value="CheY-like"/>
    <property type="match status" value="1"/>
</dbReference>
<gene>
    <name evidence="10" type="ORF">GGC33_13350</name>
</gene>
<dbReference type="CDD" id="cd17534">
    <property type="entry name" value="REC_DC-like"/>
    <property type="match status" value="1"/>
</dbReference>
<dbReference type="Gene3D" id="1.10.287.130">
    <property type="match status" value="1"/>
</dbReference>
<dbReference type="InterPro" id="IPR003661">
    <property type="entry name" value="HisK_dim/P_dom"/>
</dbReference>
<dbReference type="EMBL" id="WMIA01000019">
    <property type="protein sequence ID" value="MTF39905.1"/>
    <property type="molecule type" value="Genomic_DNA"/>
</dbReference>